<protein>
    <recommendedName>
        <fullName evidence="8">Ion transport domain-containing protein</fullName>
    </recommendedName>
</protein>
<evidence type="ECO:0000256" key="1">
    <source>
        <dbReference type="ARBA" id="ARBA00022574"/>
    </source>
</evidence>
<dbReference type="SUPFAM" id="SSF50978">
    <property type="entry name" value="WD40 repeat-like"/>
    <property type="match status" value="3"/>
</dbReference>
<name>A0AAU9JB10_9CILI</name>
<organism evidence="6 7">
    <name type="scientific">Blepharisma stoltei</name>
    <dbReference type="NCBI Taxonomy" id="1481888"/>
    <lineage>
        <taxon>Eukaryota</taxon>
        <taxon>Sar</taxon>
        <taxon>Alveolata</taxon>
        <taxon>Ciliophora</taxon>
        <taxon>Postciliodesmatophora</taxon>
        <taxon>Heterotrichea</taxon>
        <taxon>Heterotrichida</taxon>
        <taxon>Blepharismidae</taxon>
        <taxon>Blepharisma</taxon>
    </lineage>
</organism>
<dbReference type="PROSITE" id="PS00678">
    <property type="entry name" value="WD_REPEATS_1"/>
    <property type="match status" value="2"/>
</dbReference>
<keyword evidence="4" id="KW-0175">Coiled coil</keyword>
<dbReference type="InterPro" id="IPR019775">
    <property type="entry name" value="WD40_repeat_CS"/>
</dbReference>
<dbReference type="Pfam" id="PF00400">
    <property type="entry name" value="WD40"/>
    <property type="match status" value="8"/>
</dbReference>
<feature type="transmembrane region" description="Helical" evidence="5">
    <location>
        <begin position="871"/>
        <end position="891"/>
    </location>
</feature>
<dbReference type="PANTHER" id="PTHR19848">
    <property type="entry name" value="WD40 REPEAT PROTEIN"/>
    <property type="match status" value="1"/>
</dbReference>
<feature type="repeat" description="WD" evidence="3">
    <location>
        <begin position="136"/>
        <end position="169"/>
    </location>
</feature>
<keyword evidence="2" id="KW-0677">Repeat</keyword>
<feature type="repeat" description="WD" evidence="3">
    <location>
        <begin position="304"/>
        <end position="337"/>
    </location>
</feature>
<sequence>MNSEQDLQAKNEAAVKYRTNPVLSALFNDTKIEFSEDIRNLFLHAEKYHPDVIPIPFKGNSLQLTADKKCFVICSVEGRLAIINRLTKECINDRQLPGGGLYTTALPKSNEYVLVAGKEGKIRKFELSTFEQVDVMEGHTDKVSEVMFSPDETVLYSGSDDKTVRTWDLVNRGDSKIIYTHNDRMLTMDLSIDGEHLVTGGADRVVKVYNTVSQSIETVLTGPTNSVWIVKLTKSKSMVAAGDNDGVAYIWEFGTWNMLHKLEGHEKRVANLDWIHNDQIVVTSSNDTTVRVWDLTHKRREIVLTGHKNWIKAMLISDDEKFIYTVSEDHRILIWTVPQMDYEVLLKGHTSNIYNTIYSESRNLFYTNANDKKAIVWDFQKKVRELEHEAGIYAMCMTPDEKYLITCTAEKQMIFWDLDTFEKYPMAYSNDVVIKAVLVSPDGKYLITGDTAFRVTVREYDSPVSNIDRPPKYVIRRHTNTVWSLAITSDSSILFSGSEDCDIVAFDLVVGLELGNLKGHTKKVKCLRVSRNDEILVSGSWDSTFGIWNIKTLSLIKFVDSHTGAVNDFYFSKNGRYFISASTDTTVAFWDCQNYSKITSLKFNQLCLAVTCSPDEKYIIMADKEDVYIKENPMETKSIYMYGPERSSSGYIEYLRNIISGEAPAYDPMMDSWFITPMLINTAHIYAYFNMPRHLETCLANNTPFLLSRRNLTPLDIAHQRGNVECVNVIISAILNKAEGKNMLCFLESSLTNLNYKGYQCLDKLYDNLIMKSSAKLAIKTCSTSQKLPLIVLSKNLEPSKEEFPLKEQIGDEGKVVEFYQSSIRFDMTPGSEESVNFLDSIIKTPSKNILKSRLIGFILEKKWDSVKSRLITKFGQELILVLILSIFAIFSLRNEYYYFIMMVLNTIIGFLYIFYQQKMSTKIKSKFGWGLERRYMELCLLNWFWWNSEILTSLQILVLWAKAISVFKLFKSTRKILVLVESILKSLVSFFIVFFYLTVVFAFAFTALKRDSLSSLPKYIAFSYSLDLGEFDTSSYTSGEMIFFVIATLINPTIMISLLISIIGSIYDKFQYDDLVTDRKEIAKLILAEEQLMSHEKIPGEKKYIHICAEAGDLKKDEEWYGATWKINKIVEELRTTIEINNEKSSNMINELKEKLKSFEKTAEQKEQKTKEKADMNKKLDDIEKMSGKIDEVKVLFEEFAKKQEEIAARPVLISADASLPIPPDISI</sequence>
<dbReference type="CDD" id="cd00200">
    <property type="entry name" value="WD40"/>
    <property type="match status" value="2"/>
</dbReference>
<evidence type="ECO:0000313" key="6">
    <source>
        <dbReference type="EMBL" id="CAG9324127.1"/>
    </source>
</evidence>
<gene>
    <name evidence="6" type="ORF">BSTOLATCC_MIC35148</name>
</gene>
<evidence type="ECO:0000313" key="7">
    <source>
        <dbReference type="Proteomes" id="UP001162131"/>
    </source>
</evidence>
<feature type="transmembrane region" description="Helical" evidence="5">
    <location>
        <begin position="983"/>
        <end position="1009"/>
    </location>
</feature>
<evidence type="ECO:0000256" key="4">
    <source>
        <dbReference type="SAM" id="Coils"/>
    </source>
</evidence>
<dbReference type="Gene3D" id="2.130.10.10">
    <property type="entry name" value="YVTN repeat-like/Quinoprotein amine dehydrogenase"/>
    <property type="match status" value="3"/>
</dbReference>
<dbReference type="AlphaFoldDB" id="A0AAU9JB10"/>
<dbReference type="InterPro" id="IPR020472">
    <property type="entry name" value="WD40_PAC1"/>
</dbReference>
<feature type="transmembrane region" description="Helical" evidence="5">
    <location>
        <begin position="897"/>
        <end position="916"/>
    </location>
</feature>
<feature type="coiled-coil region" evidence="4">
    <location>
        <begin position="1143"/>
        <end position="1187"/>
    </location>
</feature>
<feature type="repeat" description="WD" evidence="3">
    <location>
        <begin position="178"/>
        <end position="219"/>
    </location>
</feature>
<keyword evidence="5" id="KW-1133">Transmembrane helix</keyword>
<feature type="repeat" description="WD" evidence="3">
    <location>
        <begin position="385"/>
        <end position="420"/>
    </location>
</feature>
<dbReference type="InterPro" id="IPR001680">
    <property type="entry name" value="WD40_rpt"/>
</dbReference>
<keyword evidence="5" id="KW-0812">Transmembrane</keyword>
<keyword evidence="1 3" id="KW-0853">WD repeat</keyword>
<keyword evidence="5" id="KW-0472">Membrane</keyword>
<feature type="repeat" description="WD" evidence="3">
    <location>
        <begin position="262"/>
        <end position="303"/>
    </location>
</feature>
<feature type="transmembrane region" description="Helical" evidence="5">
    <location>
        <begin position="1042"/>
        <end position="1064"/>
    </location>
</feature>
<evidence type="ECO:0000256" key="3">
    <source>
        <dbReference type="PROSITE-ProRule" id="PRU00221"/>
    </source>
</evidence>
<dbReference type="PRINTS" id="PR00320">
    <property type="entry name" value="GPROTEINBRPT"/>
</dbReference>
<dbReference type="PROSITE" id="PS50294">
    <property type="entry name" value="WD_REPEATS_REGION"/>
    <property type="match status" value="6"/>
</dbReference>
<dbReference type="SMART" id="SM00320">
    <property type="entry name" value="WD40"/>
    <property type="match status" value="12"/>
</dbReference>
<feature type="repeat" description="WD" evidence="3">
    <location>
        <begin position="517"/>
        <end position="558"/>
    </location>
</feature>
<dbReference type="InterPro" id="IPR015943">
    <property type="entry name" value="WD40/YVTN_repeat-like_dom_sf"/>
</dbReference>
<evidence type="ECO:0000256" key="5">
    <source>
        <dbReference type="SAM" id="Phobius"/>
    </source>
</evidence>
<evidence type="ECO:0008006" key="8">
    <source>
        <dbReference type="Google" id="ProtNLM"/>
    </source>
</evidence>
<proteinExistence type="predicted"/>
<dbReference type="PROSITE" id="PS50082">
    <property type="entry name" value="WD_REPEATS_2"/>
    <property type="match status" value="10"/>
</dbReference>
<feature type="transmembrane region" description="Helical" evidence="5">
    <location>
        <begin position="953"/>
        <end position="971"/>
    </location>
</feature>
<dbReference type="PANTHER" id="PTHR19848:SF8">
    <property type="entry name" value="F-BOX AND WD REPEAT DOMAIN CONTAINING 7"/>
    <property type="match status" value="1"/>
</dbReference>
<dbReference type="Proteomes" id="UP001162131">
    <property type="component" value="Unassembled WGS sequence"/>
</dbReference>
<feature type="repeat" description="WD" evidence="3">
    <location>
        <begin position="346"/>
        <end position="380"/>
    </location>
</feature>
<reference evidence="6" key="1">
    <citation type="submission" date="2021-09" db="EMBL/GenBank/DDBJ databases">
        <authorList>
            <consortium name="AG Swart"/>
            <person name="Singh M."/>
            <person name="Singh A."/>
            <person name="Seah K."/>
            <person name="Emmerich C."/>
        </authorList>
    </citation>
    <scope>NUCLEOTIDE SEQUENCE</scope>
    <source>
        <strain evidence="6">ATCC30299</strain>
    </source>
</reference>
<dbReference type="EMBL" id="CAJZBQ010000035">
    <property type="protein sequence ID" value="CAG9324127.1"/>
    <property type="molecule type" value="Genomic_DNA"/>
</dbReference>
<dbReference type="InterPro" id="IPR036322">
    <property type="entry name" value="WD40_repeat_dom_sf"/>
</dbReference>
<accession>A0AAU9JB10</accession>
<comment type="caution">
    <text evidence="6">The sequence shown here is derived from an EMBL/GenBank/DDBJ whole genome shotgun (WGS) entry which is preliminary data.</text>
</comment>
<feature type="repeat" description="WD" evidence="3">
    <location>
        <begin position="475"/>
        <end position="508"/>
    </location>
</feature>
<feature type="repeat" description="WD" evidence="3">
    <location>
        <begin position="559"/>
        <end position="600"/>
    </location>
</feature>
<feature type="repeat" description="WD" evidence="3">
    <location>
        <begin position="220"/>
        <end position="261"/>
    </location>
</feature>
<keyword evidence="7" id="KW-1185">Reference proteome</keyword>
<evidence type="ECO:0000256" key="2">
    <source>
        <dbReference type="ARBA" id="ARBA00022737"/>
    </source>
</evidence>